<feature type="non-terminal residue" evidence="1">
    <location>
        <position position="71"/>
    </location>
</feature>
<name>A0A7D9EZ08_PARCT</name>
<accession>A0A7D9EZ08</accession>
<evidence type="ECO:0000313" key="1">
    <source>
        <dbReference type="EMBL" id="CAB4020494.1"/>
    </source>
</evidence>
<organism evidence="1 2">
    <name type="scientific">Paramuricea clavata</name>
    <name type="common">Red gorgonian</name>
    <name type="synonym">Violescent sea-whip</name>
    <dbReference type="NCBI Taxonomy" id="317549"/>
    <lineage>
        <taxon>Eukaryota</taxon>
        <taxon>Metazoa</taxon>
        <taxon>Cnidaria</taxon>
        <taxon>Anthozoa</taxon>
        <taxon>Octocorallia</taxon>
        <taxon>Malacalcyonacea</taxon>
        <taxon>Plexauridae</taxon>
        <taxon>Paramuricea</taxon>
    </lineage>
</organism>
<dbReference type="Proteomes" id="UP001152795">
    <property type="component" value="Unassembled WGS sequence"/>
</dbReference>
<comment type="caution">
    <text evidence="1">The sequence shown here is derived from an EMBL/GenBank/DDBJ whole genome shotgun (WGS) entry which is preliminary data.</text>
</comment>
<reference evidence="1" key="1">
    <citation type="submission" date="2020-04" db="EMBL/GenBank/DDBJ databases">
        <authorList>
            <person name="Alioto T."/>
            <person name="Alioto T."/>
            <person name="Gomez Garrido J."/>
        </authorList>
    </citation>
    <scope>NUCLEOTIDE SEQUENCE</scope>
    <source>
        <strain evidence="1">A484AB</strain>
    </source>
</reference>
<sequence>MSVRCWDHKFYVNYETSATTGGATAITTSSSAETIKEISSNILEELELLDFETSYEWIHGIVSLDTSRQAK</sequence>
<dbReference type="EMBL" id="CACRXK020010982">
    <property type="protein sequence ID" value="CAB4020494.1"/>
    <property type="molecule type" value="Genomic_DNA"/>
</dbReference>
<keyword evidence="2" id="KW-1185">Reference proteome</keyword>
<evidence type="ECO:0000313" key="2">
    <source>
        <dbReference type="Proteomes" id="UP001152795"/>
    </source>
</evidence>
<protein>
    <submittedName>
        <fullName evidence="1">Uncharacterized protein</fullName>
    </submittedName>
</protein>
<dbReference type="AlphaFoldDB" id="A0A7D9EZ08"/>
<gene>
    <name evidence="1" type="ORF">PACLA_8A071892</name>
</gene>
<proteinExistence type="predicted"/>